<dbReference type="GO" id="GO:0005739">
    <property type="term" value="C:mitochondrion"/>
    <property type="evidence" value="ECO:0007669"/>
    <property type="project" value="TreeGrafter"/>
</dbReference>
<dbReference type="SUPFAM" id="SSF56176">
    <property type="entry name" value="FAD-binding/transporter-associated domain-like"/>
    <property type="match status" value="1"/>
</dbReference>
<dbReference type="Gene3D" id="3.30.465.10">
    <property type="match status" value="1"/>
</dbReference>
<dbReference type="Pfam" id="PF01565">
    <property type="entry name" value="FAD_binding_4"/>
    <property type="match status" value="1"/>
</dbReference>
<dbReference type="Pfam" id="PF04030">
    <property type="entry name" value="ALO"/>
    <property type="match status" value="1"/>
</dbReference>
<dbReference type="PANTHER" id="PTHR43762">
    <property type="entry name" value="L-GULONOLACTONE OXIDASE"/>
    <property type="match status" value="1"/>
</dbReference>
<keyword evidence="7" id="KW-1185">Reference proteome</keyword>
<dbReference type="InterPro" id="IPR006094">
    <property type="entry name" value="Oxid_FAD_bind_N"/>
</dbReference>
<dbReference type="EC" id="1.1.3.37" evidence="2"/>
<dbReference type="InterPro" id="IPR036318">
    <property type="entry name" value="FAD-bd_PCMH-like_sf"/>
</dbReference>
<dbReference type="Gene3D" id="3.30.43.10">
    <property type="entry name" value="Uridine Diphospho-n-acetylenolpyruvylglucosamine Reductase, domain 2"/>
    <property type="match status" value="1"/>
</dbReference>
<dbReference type="GO" id="GO:0003885">
    <property type="term" value="F:D-arabinono-1,4-lactone oxidase activity"/>
    <property type="evidence" value="ECO:0007669"/>
    <property type="project" value="UniProtKB-EC"/>
</dbReference>
<dbReference type="InterPro" id="IPR007173">
    <property type="entry name" value="ALO_C"/>
</dbReference>
<dbReference type="PROSITE" id="PS51387">
    <property type="entry name" value="FAD_PCMH"/>
    <property type="match status" value="1"/>
</dbReference>
<gene>
    <name evidence="6" type="ORF">PSTG_15614</name>
</gene>
<name>A0A0L0UVC0_9BASI</name>
<sequence length="534" mass="61393">MQDLTALPPPTSLKDLDTEELKNLLRPIRSTPENRRAHFQNWSGEFKANPLAIFQPENEHQIKLILELCRRESRKFRCFGSGHSPSDLACSDDYMINLDHMSGLIEVDQKAKTMEVWAGTRLKDFNQLSHQHNLSLSVLGSISEQSVGGAISTAIHGCGYDYGCISTYVESLTLILADSSQVTVNESEGQELFKASLCGLGLTGVITRVKLRCEHSFHLEETSYAIPFDVFVKNYDQIARSAEHVRMYWYPQVDQVKVEQLNRTAKPRDQSTWGTLLRDKLMRCFQWYTQPAILLLTKFLPTATDLYMTVCYHLLNKPTISIEDIDEIHMETLEGLIKLETLKRSPKNRINTSASIFNFDCGPPHHTYEGAIPYELTAEALREFRSFLLAENRKAGGGLKMHFPMEIRPVAADNIWLSPSCGQRVTYLGLVQFKAFGMEINEDYKNLFKTFEKILSAKFYLRPHWAKRHSQNFKSLERSYNRSNDNINNFQKFLDVRNQVDPHFRFLNDYIFRHFVKGNHHASGVEDLGHSRII</sequence>
<protein>
    <recommendedName>
        <fullName evidence="2">D-arabinono-1,4-lactone oxidase</fullName>
        <ecNumber evidence="2">1.1.3.37</ecNumber>
    </recommendedName>
    <alternativeName>
        <fullName evidence="4">L-galactono-gamma-lactone oxidase</fullName>
    </alternativeName>
</protein>
<dbReference type="GO" id="GO:0071949">
    <property type="term" value="F:FAD binding"/>
    <property type="evidence" value="ECO:0007669"/>
    <property type="project" value="InterPro"/>
</dbReference>
<dbReference type="InterPro" id="IPR016167">
    <property type="entry name" value="FAD-bd_PCMH_sub1"/>
</dbReference>
<accession>A0A0L0UVC0</accession>
<evidence type="ECO:0000256" key="2">
    <source>
        <dbReference type="ARBA" id="ARBA00013136"/>
    </source>
</evidence>
<dbReference type="Gene3D" id="3.30.70.2520">
    <property type="match status" value="1"/>
</dbReference>
<dbReference type="OrthoDB" id="610608at2759"/>
<dbReference type="STRING" id="1165861.A0A0L0UVC0"/>
<dbReference type="PANTHER" id="PTHR43762:SF1">
    <property type="entry name" value="D-ARABINONO-1,4-LACTONE OXIDASE"/>
    <property type="match status" value="1"/>
</dbReference>
<evidence type="ECO:0000256" key="4">
    <source>
        <dbReference type="ARBA" id="ARBA00033418"/>
    </source>
</evidence>
<evidence type="ECO:0000313" key="7">
    <source>
        <dbReference type="Proteomes" id="UP000054564"/>
    </source>
</evidence>
<dbReference type="Proteomes" id="UP000054564">
    <property type="component" value="Unassembled WGS sequence"/>
</dbReference>
<organism evidence="6 7">
    <name type="scientific">Puccinia striiformis f. sp. tritici PST-78</name>
    <dbReference type="NCBI Taxonomy" id="1165861"/>
    <lineage>
        <taxon>Eukaryota</taxon>
        <taxon>Fungi</taxon>
        <taxon>Dikarya</taxon>
        <taxon>Basidiomycota</taxon>
        <taxon>Pucciniomycotina</taxon>
        <taxon>Pucciniomycetes</taxon>
        <taxon>Pucciniales</taxon>
        <taxon>Pucciniaceae</taxon>
        <taxon>Puccinia</taxon>
    </lineage>
</organism>
<dbReference type="InterPro" id="IPR010031">
    <property type="entry name" value="FAD_lactone_oxidase-like"/>
</dbReference>
<dbReference type="UniPathway" id="UPA00771">
    <property type="reaction ID" value="UER00766"/>
</dbReference>
<evidence type="ECO:0000256" key="1">
    <source>
        <dbReference type="ARBA" id="ARBA00005083"/>
    </source>
</evidence>
<keyword evidence="3" id="KW-0560">Oxidoreductase</keyword>
<proteinExistence type="predicted"/>
<comment type="pathway">
    <text evidence="1">Cofactor biosynthesis; D-erythroascorbate biosynthesis; dehydro-D-arabinono-1,4-lactone from D-arabinose: step 2/2.</text>
</comment>
<dbReference type="PIRSF" id="PIRSF000136">
    <property type="entry name" value="LGO_GLO"/>
    <property type="match status" value="1"/>
</dbReference>
<dbReference type="GO" id="GO:0016020">
    <property type="term" value="C:membrane"/>
    <property type="evidence" value="ECO:0007669"/>
    <property type="project" value="InterPro"/>
</dbReference>
<comment type="caution">
    <text evidence="6">The sequence shown here is derived from an EMBL/GenBank/DDBJ whole genome shotgun (WGS) entry which is preliminary data.</text>
</comment>
<dbReference type="InterPro" id="IPR016169">
    <property type="entry name" value="FAD-bd_PCMH_sub2"/>
</dbReference>
<feature type="domain" description="FAD-binding PCMH-type" evidence="5">
    <location>
        <begin position="46"/>
        <end position="216"/>
    </location>
</feature>
<evidence type="ECO:0000259" key="5">
    <source>
        <dbReference type="PROSITE" id="PS51387"/>
    </source>
</evidence>
<evidence type="ECO:0000256" key="3">
    <source>
        <dbReference type="ARBA" id="ARBA00023002"/>
    </source>
</evidence>
<dbReference type="EMBL" id="AJIL01000227">
    <property type="protein sequence ID" value="KNE90973.1"/>
    <property type="molecule type" value="Genomic_DNA"/>
</dbReference>
<reference evidence="7" key="1">
    <citation type="submission" date="2014-03" db="EMBL/GenBank/DDBJ databases">
        <title>The Genome Sequence of Puccinia striiformis f. sp. tritici PST-78.</title>
        <authorList>
            <consortium name="The Broad Institute Genome Sequencing Platform"/>
            <person name="Cuomo C."/>
            <person name="Hulbert S."/>
            <person name="Chen X."/>
            <person name="Walker B."/>
            <person name="Young S.K."/>
            <person name="Zeng Q."/>
            <person name="Gargeya S."/>
            <person name="Fitzgerald M."/>
            <person name="Haas B."/>
            <person name="Abouelleil A."/>
            <person name="Alvarado L."/>
            <person name="Arachchi H.M."/>
            <person name="Berlin A.M."/>
            <person name="Chapman S.B."/>
            <person name="Goldberg J."/>
            <person name="Griggs A."/>
            <person name="Gujja S."/>
            <person name="Hansen M."/>
            <person name="Howarth C."/>
            <person name="Imamovic A."/>
            <person name="Larimer J."/>
            <person name="McCowan C."/>
            <person name="Montmayeur A."/>
            <person name="Murphy C."/>
            <person name="Neiman D."/>
            <person name="Pearson M."/>
            <person name="Priest M."/>
            <person name="Roberts A."/>
            <person name="Saif S."/>
            <person name="Shea T."/>
            <person name="Sisk P."/>
            <person name="Sykes S."/>
            <person name="Wortman J."/>
            <person name="Nusbaum C."/>
            <person name="Birren B."/>
        </authorList>
    </citation>
    <scope>NUCLEOTIDE SEQUENCE [LARGE SCALE GENOMIC DNA]</scope>
    <source>
        <strain evidence="7">race PST-78</strain>
    </source>
</reference>
<evidence type="ECO:0000313" key="6">
    <source>
        <dbReference type="EMBL" id="KNE90973.1"/>
    </source>
</evidence>
<dbReference type="AlphaFoldDB" id="A0A0L0UVC0"/>
<dbReference type="InterPro" id="IPR016166">
    <property type="entry name" value="FAD-bd_PCMH"/>
</dbReference>